<keyword evidence="2" id="KW-1185">Reference proteome</keyword>
<protein>
    <submittedName>
        <fullName evidence="1">Uncharacterized protein</fullName>
    </submittedName>
</protein>
<evidence type="ECO:0000313" key="1">
    <source>
        <dbReference type="EMBL" id="KAI3863718.1"/>
    </source>
</evidence>
<dbReference type="AlphaFoldDB" id="A0AAD4S5K9"/>
<organism evidence="1 2">
    <name type="scientific">Papaver atlanticum</name>
    <dbReference type="NCBI Taxonomy" id="357466"/>
    <lineage>
        <taxon>Eukaryota</taxon>
        <taxon>Viridiplantae</taxon>
        <taxon>Streptophyta</taxon>
        <taxon>Embryophyta</taxon>
        <taxon>Tracheophyta</taxon>
        <taxon>Spermatophyta</taxon>
        <taxon>Magnoliopsida</taxon>
        <taxon>Ranunculales</taxon>
        <taxon>Papaveraceae</taxon>
        <taxon>Papaveroideae</taxon>
        <taxon>Papaver</taxon>
    </lineage>
</organism>
<name>A0AAD4S5K9_9MAGN</name>
<evidence type="ECO:0000313" key="2">
    <source>
        <dbReference type="Proteomes" id="UP001202328"/>
    </source>
</evidence>
<gene>
    <name evidence="1" type="ORF">MKW98_031310</name>
</gene>
<sequence length="148" mass="16613">MATPDGEGIEVCMRGKDGPSVRLEGGAYHNYLIQYAVALVLLAVPPEGGAYHKYLIQCVVALVLVLAQFQTRFLSTEDLRTPPCTATTTVMDFFIGFQPEGRAYHNILFNVRLLWSWDFVWHDREGNHKMHVIGWVKIFCPMTGGLGI</sequence>
<reference evidence="1" key="1">
    <citation type="submission" date="2022-04" db="EMBL/GenBank/DDBJ databases">
        <title>A functionally conserved STORR gene fusion in Papaver species that diverged 16.8 million years ago.</title>
        <authorList>
            <person name="Catania T."/>
        </authorList>
    </citation>
    <scope>NUCLEOTIDE SEQUENCE</scope>
    <source>
        <strain evidence="1">S-188037</strain>
    </source>
</reference>
<comment type="caution">
    <text evidence="1">The sequence shown here is derived from an EMBL/GenBank/DDBJ whole genome shotgun (WGS) entry which is preliminary data.</text>
</comment>
<proteinExistence type="predicted"/>
<dbReference type="EMBL" id="JAJJMB010014022">
    <property type="protein sequence ID" value="KAI3863718.1"/>
    <property type="molecule type" value="Genomic_DNA"/>
</dbReference>
<accession>A0AAD4S5K9</accession>
<dbReference type="Proteomes" id="UP001202328">
    <property type="component" value="Unassembled WGS sequence"/>
</dbReference>